<reference evidence="3" key="1">
    <citation type="journal article" date="2020" name="Stud. Mycol.">
        <title>101 Dothideomycetes genomes: a test case for predicting lifestyles and emergence of pathogens.</title>
        <authorList>
            <person name="Haridas S."/>
            <person name="Albert R."/>
            <person name="Binder M."/>
            <person name="Bloem J."/>
            <person name="Labutti K."/>
            <person name="Salamov A."/>
            <person name="Andreopoulos B."/>
            <person name="Baker S."/>
            <person name="Barry K."/>
            <person name="Bills G."/>
            <person name="Bluhm B."/>
            <person name="Cannon C."/>
            <person name="Castanera R."/>
            <person name="Culley D."/>
            <person name="Daum C."/>
            <person name="Ezra D."/>
            <person name="Gonzalez J."/>
            <person name="Henrissat B."/>
            <person name="Kuo A."/>
            <person name="Liang C."/>
            <person name="Lipzen A."/>
            <person name="Lutzoni F."/>
            <person name="Magnuson J."/>
            <person name="Mondo S."/>
            <person name="Nolan M."/>
            <person name="Ohm R."/>
            <person name="Pangilinan J."/>
            <person name="Park H.-J."/>
            <person name="Ramirez L."/>
            <person name="Alfaro M."/>
            <person name="Sun H."/>
            <person name="Tritt A."/>
            <person name="Yoshinaga Y."/>
            <person name="Zwiers L.-H."/>
            <person name="Turgeon B."/>
            <person name="Goodwin S."/>
            <person name="Spatafora J."/>
            <person name="Crous P."/>
            <person name="Grigoriev I."/>
        </authorList>
    </citation>
    <scope>NUCLEOTIDE SEQUENCE</scope>
    <source>
        <strain evidence="3">CBS 627.86</strain>
    </source>
</reference>
<gene>
    <name evidence="3" type="ORF">BDV96DRAFT_140297</name>
</gene>
<name>A0A6A5ZT10_9PLEO</name>
<dbReference type="GO" id="GO:0008168">
    <property type="term" value="F:methyltransferase activity"/>
    <property type="evidence" value="ECO:0007669"/>
    <property type="project" value="UniProtKB-KW"/>
</dbReference>
<dbReference type="Proteomes" id="UP000799770">
    <property type="component" value="Unassembled WGS sequence"/>
</dbReference>
<dbReference type="EMBL" id="ML977311">
    <property type="protein sequence ID" value="KAF2122205.1"/>
    <property type="molecule type" value="Genomic_DNA"/>
</dbReference>
<keyword evidence="4" id="KW-1185">Reference proteome</keyword>
<evidence type="ECO:0008006" key="5">
    <source>
        <dbReference type="Google" id="ProtNLM"/>
    </source>
</evidence>
<keyword evidence="1" id="KW-0489">Methyltransferase</keyword>
<keyword evidence="2" id="KW-0808">Transferase</keyword>
<dbReference type="SUPFAM" id="SSF53335">
    <property type="entry name" value="S-adenosyl-L-methionine-dependent methyltransferases"/>
    <property type="match status" value="1"/>
</dbReference>
<evidence type="ECO:0000256" key="2">
    <source>
        <dbReference type="ARBA" id="ARBA00022679"/>
    </source>
</evidence>
<sequence>MTGDLTKLPPYSSKADFKALAAANAAFREVLQQGLVDFQDPATQKALLSAQLQVDFGLKIDLPDDRLCPPVPNRFNYVAWIQGLVDSTSTDYQDRYDSDRKVTGLDIGTGTSAIYTLLALQCRPNWIMCATDIDKKSFDSAAHNLAINGLLTRTKLLQTTKDNDLIPLQYLGVDRLDFTVCNPPFFVDAKEMRNSLTGEGKNKIPSAACTGTETEMVCEGGEVGFVTRIVNESLRLKDKVTWYSSMLGKLDSAKAIIELLKKHEINNWAVGVLEPGDVTKRWVVAWSFGDLRPRNGIARIEGISHAHLPFPTEYRISLAGGVIDISQVEQTVDTTLSSLDLDWTWNPGALTGIGTASQNVWNRKYRREYEKRQKSGEAIQTEQPKKVELAFRIRMSYLTTPKEIVVEWLKGRDVVLWESFCGMLHGKFKTK</sequence>
<organism evidence="3 4">
    <name type="scientific">Lophiotrema nucula</name>
    <dbReference type="NCBI Taxonomy" id="690887"/>
    <lineage>
        <taxon>Eukaryota</taxon>
        <taxon>Fungi</taxon>
        <taxon>Dikarya</taxon>
        <taxon>Ascomycota</taxon>
        <taxon>Pezizomycotina</taxon>
        <taxon>Dothideomycetes</taxon>
        <taxon>Pleosporomycetidae</taxon>
        <taxon>Pleosporales</taxon>
        <taxon>Lophiotremataceae</taxon>
        <taxon>Lophiotrema</taxon>
    </lineage>
</organism>
<evidence type="ECO:0000256" key="1">
    <source>
        <dbReference type="ARBA" id="ARBA00022603"/>
    </source>
</evidence>
<dbReference type="InterPro" id="IPR010286">
    <property type="entry name" value="METTL16/RlmF"/>
</dbReference>
<dbReference type="PANTHER" id="PTHR13393:SF0">
    <property type="entry name" value="RNA N6-ADENOSINE-METHYLTRANSFERASE METTL16"/>
    <property type="match status" value="1"/>
</dbReference>
<dbReference type="OrthoDB" id="514248at2759"/>
<dbReference type="CDD" id="cd02440">
    <property type="entry name" value="AdoMet_MTases"/>
    <property type="match status" value="1"/>
</dbReference>
<dbReference type="GO" id="GO:0070475">
    <property type="term" value="P:rRNA base methylation"/>
    <property type="evidence" value="ECO:0007669"/>
    <property type="project" value="TreeGrafter"/>
</dbReference>
<dbReference type="AlphaFoldDB" id="A0A6A5ZT10"/>
<evidence type="ECO:0000313" key="4">
    <source>
        <dbReference type="Proteomes" id="UP000799770"/>
    </source>
</evidence>
<protein>
    <recommendedName>
        <fullName evidence="5">U6 small nuclear RNA (adenine-(43)-N(6))-methyltransferase</fullName>
    </recommendedName>
</protein>
<evidence type="ECO:0000313" key="3">
    <source>
        <dbReference type="EMBL" id="KAF2122205.1"/>
    </source>
</evidence>
<dbReference type="PANTHER" id="PTHR13393">
    <property type="entry name" value="SAM-DEPENDENT METHYLTRANSFERASE"/>
    <property type="match status" value="1"/>
</dbReference>
<proteinExistence type="predicted"/>
<accession>A0A6A5ZT10</accession>
<dbReference type="Pfam" id="PF05971">
    <property type="entry name" value="Methyltransf_10"/>
    <property type="match status" value="1"/>
</dbReference>
<dbReference type="InterPro" id="IPR029063">
    <property type="entry name" value="SAM-dependent_MTases_sf"/>
</dbReference>
<dbReference type="GO" id="GO:0005634">
    <property type="term" value="C:nucleus"/>
    <property type="evidence" value="ECO:0007669"/>
    <property type="project" value="TreeGrafter"/>
</dbReference>
<dbReference type="Gene3D" id="3.40.50.150">
    <property type="entry name" value="Vaccinia Virus protein VP39"/>
    <property type="match status" value="1"/>
</dbReference>